<name>A0A839T157_AZOMA</name>
<feature type="domain" description="RNA polymerase sigma-70 region 2" evidence="5">
    <location>
        <begin position="9"/>
        <end position="73"/>
    </location>
</feature>
<dbReference type="Proteomes" id="UP000549250">
    <property type="component" value="Unassembled WGS sequence"/>
</dbReference>
<dbReference type="NCBIfam" id="TIGR02937">
    <property type="entry name" value="sigma70-ECF"/>
    <property type="match status" value="1"/>
</dbReference>
<evidence type="ECO:0000256" key="2">
    <source>
        <dbReference type="ARBA" id="ARBA00023015"/>
    </source>
</evidence>
<keyword evidence="4" id="KW-0804">Transcription</keyword>
<dbReference type="RefSeq" id="WP_183165089.1">
    <property type="nucleotide sequence ID" value="NZ_JACHXI010000001.1"/>
</dbReference>
<dbReference type="Gene3D" id="1.10.1740.10">
    <property type="match status" value="1"/>
</dbReference>
<protein>
    <submittedName>
        <fullName evidence="7">RNA polymerase sigma-70 factor (ECF subfamily)</fullName>
    </submittedName>
</protein>
<accession>A0A839T157</accession>
<dbReference type="Gene3D" id="1.10.10.10">
    <property type="entry name" value="Winged helix-like DNA-binding domain superfamily/Winged helix DNA-binding domain"/>
    <property type="match status" value="1"/>
</dbReference>
<keyword evidence="3" id="KW-0731">Sigma factor</keyword>
<dbReference type="PANTHER" id="PTHR43133">
    <property type="entry name" value="RNA POLYMERASE ECF-TYPE SIGMA FACTO"/>
    <property type="match status" value="1"/>
</dbReference>
<dbReference type="AlphaFoldDB" id="A0A839T157"/>
<dbReference type="InterPro" id="IPR013249">
    <property type="entry name" value="RNA_pol_sigma70_r4_t2"/>
</dbReference>
<dbReference type="InterPro" id="IPR036388">
    <property type="entry name" value="WH-like_DNA-bd_sf"/>
</dbReference>
<evidence type="ECO:0000256" key="1">
    <source>
        <dbReference type="ARBA" id="ARBA00010641"/>
    </source>
</evidence>
<comment type="similarity">
    <text evidence="1">Belongs to the sigma-70 factor family. ECF subfamily.</text>
</comment>
<dbReference type="EMBL" id="JACHXI010000001">
    <property type="protein sequence ID" value="MBB3102134.1"/>
    <property type="molecule type" value="Genomic_DNA"/>
</dbReference>
<keyword evidence="2" id="KW-0805">Transcription regulation</keyword>
<keyword evidence="8" id="KW-1185">Reference proteome</keyword>
<evidence type="ECO:0000313" key="8">
    <source>
        <dbReference type="Proteomes" id="UP000549250"/>
    </source>
</evidence>
<evidence type="ECO:0000256" key="3">
    <source>
        <dbReference type="ARBA" id="ARBA00023082"/>
    </source>
</evidence>
<dbReference type="InterPro" id="IPR007627">
    <property type="entry name" value="RNA_pol_sigma70_r2"/>
</dbReference>
<dbReference type="InterPro" id="IPR013325">
    <property type="entry name" value="RNA_pol_sigma_r2"/>
</dbReference>
<reference evidence="7 8" key="1">
    <citation type="submission" date="2020-08" db="EMBL/GenBank/DDBJ databases">
        <title>Genomic Encyclopedia of Type Strains, Phase III (KMG-III): the genomes of soil and plant-associated and newly described type strains.</title>
        <authorList>
            <person name="Whitman W."/>
        </authorList>
    </citation>
    <scope>NUCLEOTIDE SEQUENCE [LARGE SCALE GENOMIC DNA]</scope>
    <source>
        <strain evidence="7 8">CECT 4462</strain>
    </source>
</reference>
<evidence type="ECO:0000313" key="7">
    <source>
        <dbReference type="EMBL" id="MBB3102134.1"/>
    </source>
</evidence>
<dbReference type="GO" id="GO:0006352">
    <property type="term" value="P:DNA-templated transcription initiation"/>
    <property type="evidence" value="ECO:0007669"/>
    <property type="project" value="InterPro"/>
</dbReference>
<evidence type="ECO:0000259" key="5">
    <source>
        <dbReference type="Pfam" id="PF04542"/>
    </source>
</evidence>
<gene>
    <name evidence="7" type="ORF">FHR87_000494</name>
</gene>
<dbReference type="InterPro" id="IPR039425">
    <property type="entry name" value="RNA_pol_sigma-70-like"/>
</dbReference>
<sequence length="168" mass="19615">MPPLDPDALYREHHTWLQRWLRSRLDNSADAADLAQDTFIRILLHRNRYEIQAPRALLRSIASGLMVDRWRRAELERAWQESLLHLAPHETPSPETREMALQLLERIASLLDGLRPRVRQAFLLAQCEGLTHPQIAERMGISLRSVERYVGEALFHCYQLRYADDLDG</sequence>
<evidence type="ECO:0000256" key="4">
    <source>
        <dbReference type="ARBA" id="ARBA00023163"/>
    </source>
</evidence>
<dbReference type="InterPro" id="IPR014284">
    <property type="entry name" value="RNA_pol_sigma-70_dom"/>
</dbReference>
<dbReference type="GO" id="GO:0003677">
    <property type="term" value="F:DNA binding"/>
    <property type="evidence" value="ECO:0007669"/>
    <property type="project" value="InterPro"/>
</dbReference>
<dbReference type="GO" id="GO:0016987">
    <property type="term" value="F:sigma factor activity"/>
    <property type="evidence" value="ECO:0007669"/>
    <property type="project" value="UniProtKB-KW"/>
</dbReference>
<organism evidence="7 8">
    <name type="scientific">Azomonas macrocytogenes</name>
    <name type="common">Azotobacter macrocytogenes</name>
    <dbReference type="NCBI Taxonomy" id="69962"/>
    <lineage>
        <taxon>Bacteria</taxon>
        <taxon>Pseudomonadati</taxon>
        <taxon>Pseudomonadota</taxon>
        <taxon>Gammaproteobacteria</taxon>
        <taxon>Pseudomonadales</taxon>
        <taxon>Pseudomonadaceae</taxon>
        <taxon>Azomonas</taxon>
    </lineage>
</organism>
<dbReference type="PANTHER" id="PTHR43133:SF63">
    <property type="entry name" value="RNA POLYMERASE SIGMA FACTOR FECI-RELATED"/>
    <property type="match status" value="1"/>
</dbReference>
<dbReference type="SUPFAM" id="SSF88946">
    <property type="entry name" value="Sigma2 domain of RNA polymerase sigma factors"/>
    <property type="match status" value="1"/>
</dbReference>
<feature type="domain" description="RNA polymerase sigma factor 70 region 4 type 2" evidence="6">
    <location>
        <begin position="105"/>
        <end position="154"/>
    </location>
</feature>
<dbReference type="SUPFAM" id="SSF88659">
    <property type="entry name" value="Sigma3 and sigma4 domains of RNA polymerase sigma factors"/>
    <property type="match status" value="1"/>
</dbReference>
<dbReference type="Pfam" id="PF08281">
    <property type="entry name" value="Sigma70_r4_2"/>
    <property type="match status" value="1"/>
</dbReference>
<evidence type="ECO:0000259" key="6">
    <source>
        <dbReference type="Pfam" id="PF08281"/>
    </source>
</evidence>
<dbReference type="InterPro" id="IPR013324">
    <property type="entry name" value="RNA_pol_sigma_r3/r4-like"/>
</dbReference>
<proteinExistence type="inferred from homology"/>
<comment type="caution">
    <text evidence="7">The sequence shown here is derived from an EMBL/GenBank/DDBJ whole genome shotgun (WGS) entry which is preliminary data.</text>
</comment>
<dbReference type="Pfam" id="PF04542">
    <property type="entry name" value="Sigma70_r2"/>
    <property type="match status" value="1"/>
</dbReference>